<dbReference type="PROSITE" id="PS50405">
    <property type="entry name" value="GST_CTER"/>
    <property type="match status" value="1"/>
</dbReference>
<comment type="caution">
    <text evidence="4">The sequence shown here is derived from an EMBL/GenBank/DDBJ whole genome shotgun (WGS) entry which is preliminary data.</text>
</comment>
<dbReference type="RefSeq" id="WP_072631972.1">
    <property type="nucleotide sequence ID" value="NZ_MLCB01000186.1"/>
</dbReference>
<feature type="domain" description="GST N-terminal" evidence="2">
    <location>
        <begin position="5"/>
        <end position="86"/>
    </location>
</feature>
<dbReference type="PANTHER" id="PTHR44051:SF8">
    <property type="entry name" value="GLUTATHIONE S-TRANSFERASE GSTA"/>
    <property type="match status" value="1"/>
</dbReference>
<dbReference type="Proteomes" id="UP000184514">
    <property type="component" value="Unassembled WGS sequence"/>
</dbReference>
<evidence type="ECO:0000313" key="4">
    <source>
        <dbReference type="EMBL" id="OJI92366.1"/>
    </source>
</evidence>
<reference evidence="4 5" key="1">
    <citation type="submission" date="2016-10" db="EMBL/GenBank/DDBJ databases">
        <title>Genome sequence of Planktotalea frisia SH6-1.</title>
        <authorList>
            <person name="Poehlein A."/>
            <person name="Bakenhus I."/>
            <person name="Voget S."/>
            <person name="Brinkhoff T."/>
            <person name="Simon M."/>
        </authorList>
    </citation>
    <scope>NUCLEOTIDE SEQUENCE [LARGE SCALE GENOMIC DNA]</scope>
    <source>
        <strain evidence="4 5">SH6-1</strain>
    </source>
</reference>
<name>A0A1L9NST6_9RHOB</name>
<evidence type="ECO:0000259" key="2">
    <source>
        <dbReference type="PROSITE" id="PS50404"/>
    </source>
</evidence>
<dbReference type="AlphaFoldDB" id="A0A1L9NST6"/>
<dbReference type="SFLD" id="SFLDG00358">
    <property type="entry name" value="Main_(cytGST)"/>
    <property type="match status" value="1"/>
</dbReference>
<evidence type="ECO:0000256" key="1">
    <source>
        <dbReference type="RuleBase" id="RU003494"/>
    </source>
</evidence>
<dbReference type="OrthoDB" id="7583243at2"/>
<dbReference type="InterPro" id="IPR004046">
    <property type="entry name" value="GST_C"/>
</dbReference>
<dbReference type="InterPro" id="IPR040079">
    <property type="entry name" value="Glutathione_S-Trfase"/>
</dbReference>
<proteinExistence type="inferred from homology"/>
<dbReference type="SFLD" id="SFLDS00019">
    <property type="entry name" value="Glutathione_Transferase_(cytos"/>
    <property type="match status" value="1"/>
</dbReference>
<keyword evidence="5" id="KW-1185">Reference proteome</keyword>
<dbReference type="InterPro" id="IPR010987">
    <property type="entry name" value="Glutathione-S-Trfase_C-like"/>
</dbReference>
<gene>
    <name evidence="4" type="primary">gstB_3</name>
    <name evidence="4" type="ORF">PFRI_34700</name>
</gene>
<organism evidence="4 5">
    <name type="scientific">Planktotalea frisia</name>
    <dbReference type="NCBI Taxonomy" id="696762"/>
    <lineage>
        <taxon>Bacteria</taxon>
        <taxon>Pseudomonadati</taxon>
        <taxon>Pseudomonadota</taxon>
        <taxon>Alphaproteobacteria</taxon>
        <taxon>Rhodobacterales</taxon>
        <taxon>Paracoccaceae</taxon>
        <taxon>Planktotalea</taxon>
    </lineage>
</organism>
<comment type="similarity">
    <text evidence="1">Belongs to the GST superfamily.</text>
</comment>
<dbReference type="STRING" id="696762.PFRI_34700"/>
<dbReference type="Pfam" id="PF02798">
    <property type="entry name" value="GST_N"/>
    <property type="match status" value="1"/>
</dbReference>
<feature type="domain" description="GST C-terminal" evidence="3">
    <location>
        <begin position="93"/>
        <end position="218"/>
    </location>
</feature>
<dbReference type="Gene3D" id="1.20.1050.10">
    <property type="match status" value="1"/>
</dbReference>
<dbReference type="SFLD" id="SFLDG01150">
    <property type="entry name" value="Main.1:_Beta-like"/>
    <property type="match status" value="1"/>
</dbReference>
<accession>A0A1L9NST6</accession>
<evidence type="ECO:0000259" key="3">
    <source>
        <dbReference type="PROSITE" id="PS50405"/>
    </source>
</evidence>
<evidence type="ECO:0000313" key="5">
    <source>
        <dbReference type="Proteomes" id="UP000184514"/>
    </source>
</evidence>
<dbReference type="PROSITE" id="PS50404">
    <property type="entry name" value="GST_NTER"/>
    <property type="match status" value="1"/>
</dbReference>
<sequence>MSDAAPELKLFVSPNSCARVPTIALEEIGLPFETELVSVMANQQNSPEYLKINPKGKVPVLLIEGAPLTENVAILSWLNATFPKAHLLPKPNSTIEAYYQTADLSFFSATVHPLVTRVAMPLKFIDDAELSFEIVRPKATKDMRVVMAMVNARLENGPWWYGDQWSVVDGYLFWVWSRITGIGFEQDDFPNIRAHCDLMNARPAVQRVLAREAMNVELLKSQGLYKAPH</sequence>
<dbReference type="Gene3D" id="3.40.30.10">
    <property type="entry name" value="Glutaredoxin"/>
    <property type="match status" value="1"/>
</dbReference>
<dbReference type="PANTHER" id="PTHR44051">
    <property type="entry name" value="GLUTATHIONE S-TRANSFERASE-RELATED"/>
    <property type="match status" value="1"/>
</dbReference>
<dbReference type="InterPro" id="IPR004045">
    <property type="entry name" value="Glutathione_S-Trfase_N"/>
</dbReference>
<dbReference type="SUPFAM" id="SSF52833">
    <property type="entry name" value="Thioredoxin-like"/>
    <property type="match status" value="1"/>
</dbReference>
<dbReference type="EMBL" id="MLCB01000186">
    <property type="protein sequence ID" value="OJI92366.1"/>
    <property type="molecule type" value="Genomic_DNA"/>
</dbReference>
<dbReference type="EC" id="2.5.1.18" evidence="4"/>
<dbReference type="InterPro" id="IPR036282">
    <property type="entry name" value="Glutathione-S-Trfase_C_sf"/>
</dbReference>
<dbReference type="GO" id="GO:0004364">
    <property type="term" value="F:glutathione transferase activity"/>
    <property type="evidence" value="ECO:0007669"/>
    <property type="project" value="UniProtKB-EC"/>
</dbReference>
<protein>
    <submittedName>
        <fullName evidence="4">Glutathione S-transferase GST-6.0</fullName>
        <ecNumber evidence="4">2.5.1.18</ecNumber>
    </submittedName>
</protein>
<dbReference type="SUPFAM" id="SSF47616">
    <property type="entry name" value="GST C-terminal domain-like"/>
    <property type="match status" value="1"/>
</dbReference>
<dbReference type="Pfam" id="PF00043">
    <property type="entry name" value="GST_C"/>
    <property type="match status" value="1"/>
</dbReference>
<dbReference type="InterPro" id="IPR036249">
    <property type="entry name" value="Thioredoxin-like_sf"/>
</dbReference>
<keyword evidence="4" id="KW-0808">Transferase</keyword>
<dbReference type="CDD" id="cd03057">
    <property type="entry name" value="GST_N_Beta"/>
    <property type="match status" value="1"/>
</dbReference>